<accession>A0ABT5GK98</accession>
<proteinExistence type="predicted"/>
<name>A0ABT5GK98_9MICO</name>
<evidence type="ECO:0000313" key="1">
    <source>
        <dbReference type="EMBL" id="MDC5698116.1"/>
    </source>
</evidence>
<dbReference type="RefSeq" id="WP_272462690.1">
    <property type="nucleotide sequence ID" value="NZ_JAPFQL010000053.1"/>
</dbReference>
<dbReference type="EMBL" id="JAPFQL010000053">
    <property type="protein sequence ID" value="MDC5698116.1"/>
    <property type="molecule type" value="Genomic_DNA"/>
</dbReference>
<dbReference type="Gene3D" id="3.40.50.300">
    <property type="entry name" value="P-loop containing nucleotide triphosphate hydrolases"/>
    <property type="match status" value="1"/>
</dbReference>
<reference evidence="1 2" key="1">
    <citation type="submission" date="2022-11" db="EMBL/GenBank/DDBJ databases">
        <title>Anaerobic phenanthrene biodegradation by a DNRA strain PheN6.</title>
        <authorList>
            <person name="Zhang Z."/>
        </authorList>
    </citation>
    <scope>NUCLEOTIDE SEQUENCE [LARGE SCALE GENOMIC DNA]</scope>
    <source>
        <strain evidence="1 2">PheN6</strain>
    </source>
</reference>
<gene>
    <name evidence="1" type="ORF">OO014_12685</name>
</gene>
<dbReference type="Proteomes" id="UP001150259">
    <property type="component" value="Unassembled WGS sequence"/>
</dbReference>
<keyword evidence="2" id="KW-1185">Reference proteome</keyword>
<organism evidence="1 2">
    <name type="scientific">Intrasporangium calvum</name>
    <dbReference type="NCBI Taxonomy" id="53358"/>
    <lineage>
        <taxon>Bacteria</taxon>
        <taxon>Bacillati</taxon>
        <taxon>Actinomycetota</taxon>
        <taxon>Actinomycetes</taxon>
        <taxon>Micrococcales</taxon>
        <taxon>Intrasporangiaceae</taxon>
        <taxon>Intrasporangium</taxon>
    </lineage>
</organism>
<sequence>MTDEAPARGRLFLITAPSEARAAAVAGQLGDRLERAFVVSGSQIGAMVVQGPGADAPSALERVRALLLRWSACLAAAETFLLEGYDAVVHDTILGEHLEDFLDLCAPETVHVVVLDDAAATGTPRWGLWLDPSLAADAVADELLARLEESEVLTVEPTGAGDEA</sequence>
<comment type="caution">
    <text evidence="1">The sequence shown here is derived from an EMBL/GenBank/DDBJ whole genome shotgun (WGS) entry which is preliminary data.</text>
</comment>
<protein>
    <submittedName>
        <fullName evidence="1">Uncharacterized protein</fullName>
    </submittedName>
</protein>
<evidence type="ECO:0000313" key="2">
    <source>
        <dbReference type="Proteomes" id="UP001150259"/>
    </source>
</evidence>
<dbReference type="InterPro" id="IPR027417">
    <property type="entry name" value="P-loop_NTPase"/>
</dbReference>